<dbReference type="GO" id="GO:0005975">
    <property type="term" value="P:carbohydrate metabolic process"/>
    <property type="evidence" value="ECO:0007669"/>
    <property type="project" value="InterPro"/>
</dbReference>
<evidence type="ECO:0000256" key="1">
    <source>
        <dbReference type="ARBA" id="ARBA00009865"/>
    </source>
</evidence>
<evidence type="ECO:0000313" key="5">
    <source>
        <dbReference type="EMBL" id="AOZ97070.1"/>
    </source>
</evidence>
<evidence type="ECO:0000313" key="6">
    <source>
        <dbReference type="Proteomes" id="UP000179284"/>
    </source>
</evidence>
<gene>
    <name evidence="5" type="ORF">bhn_I2037</name>
</gene>
<dbReference type="EMBL" id="CP017831">
    <property type="protein sequence ID" value="AOZ97070.1"/>
    <property type="molecule type" value="Genomic_DNA"/>
</dbReference>
<dbReference type="SUPFAM" id="SSF75005">
    <property type="entry name" value="Arabinanase/levansucrase/invertase"/>
    <property type="match status" value="1"/>
</dbReference>
<dbReference type="InterPro" id="IPR006710">
    <property type="entry name" value="Glyco_hydro_43"/>
</dbReference>
<keyword evidence="3 4" id="KW-0326">Glycosidase</keyword>
<evidence type="ECO:0000256" key="3">
    <source>
        <dbReference type="ARBA" id="ARBA00023295"/>
    </source>
</evidence>
<dbReference type="PANTHER" id="PTHR22925:SF3">
    <property type="entry name" value="GLYCOSYL HYDROLASE FAMILY PROTEIN 43"/>
    <property type="match status" value="1"/>
</dbReference>
<dbReference type="Proteomes" id="UP000179284">
    <property type="component" value="Chromosome I"/>
</dbReference>
<sequence>MSILKNGELWLDIKGNPIHAHGGYIIFYNGYYYWYGEDRRDNKYVSCYRSSNLTDWEFRNHVLTTDSKMEGYRVRTKMMLSNEDGSKVNLERPKVLYNEKTGKFVLWVHFENGKNYHDAAIGIASCDTPDGDFIYHGHFNPYGYMSRDCTLFKDDDGTAYFISAARDNADLHVYRLSEDYMNVDSLIHKLWQGEYREAPAVMKMGGKYYMLSSFCTGWAPNQCKYAVADSIEGRWSDLMVIGDETTYQSQAAFILEKDGKYYYVGDRWGGDGEKYFESSYVVYPLELSGDKLDMKYVDEIEL</sequence>
<dbReference type="PANTHER" id="PTHR22925">
    <property type="entry name" value="GLYCOSYL HYDROLASE 43 FAMILY MEMBER"/>
    <property type="match status" value="1"/>
</dbReference>
<dbReference type="Gene3D" id="2.115.10.20">
    <property type="entry name" value="Glycosyl hydrolase domain, family 43"/>
    <property type="match status" value="1"/>
</dbReference>
<dbReference type="OrthoDB" id="273314at2"/>
<dbReference type="KEGG" id="bhu:bhn_I2037"/>
<reference evidence="6" key="1">
    <citation type="submission" date="2016-10" db="EMBL/GenBank/DDBJ databases">
        <title>The complete genome sequence of the rumen bacterium Butyrivibrio hungatei MB2003.</title>
        <authorList>
            <person name="Palevich N."/>
            <person name="Kelly W.J."/>
            <person name="Leahy S.C."/>
            <person name="Altermann E."/>
            <person name="Rakonjac J."/>
            <person name="Attwood G.T."/>
        </authorList>
    </citation>
    <scope>NUCLEOTIDE SEQUENCE [LARGE SCALE GENOMIC DNA]</scope>
    <source>
        <strain evidence="6">MB2003</strain>
    </source>
</reference>
<evidence type="ECO:0000256" key="2">
    <source>
        <dbReference type="ARBA" id="ARBA00022801"/>
    </source>
</evidence>
<dbReference type="CDD" id="cd18822">
    <property type="entry name" value="GH43_CtGH43-like"/>
    <property type="match status" value="1"/>
</dbReference>
<evidence type="ECO:0000256" key="4">
    <source>
        <dbReference type="RuleBase" id="RU361187"/>
    </source>
</evidence>
<keyword evidence="6" id="KW-1185">Reference proteome</keyword>
<proteinExistence type="inferred from homology"/>
<dbReference type="RefSeq" id="WP_071176707.1">
    <property type="nucleotide sequence ID" value="NZ_CP017831.1"/>
</dbReference>
<organism evidence="5 6">
    <name type="scientific">Butyrivibrio hungatei</name>
    <dbReference type="NCBI Taxonomy" id="185008"/>
    <lineage>
        <taxon>Bacteria</taxon>
        <taxon>Bacillati</taxon>
        <taxon>Bacillota</taxon>
        <taxon>Clostridia</taxon>
        <taxon>Lachnospirales</taxon>
        <taxon>Lachnospiraceae</taxon>
        <taxon>Butyrivibrio</taxon>
    </lineage>
</organism>
<dbReference type="Pfam" id="PF04616">
    <property type="entry name" value="Glyco_hydro_43"/>
    <property type="match status" value="1"/>
</dbReference>
<accession>A0A1D9P3B5</accession>
<name>A0A1D9P3B5_9FIRM</name>
<dbReference type="GO" id="GO:0004553">
    <property type="term" value="F:hydrolase activity, hydrolyzing O-glycosyl compounds"/>
    <property type="evidence" value="ECO:0007669"/>
    <property type="project" value="InterPro"/>
</dbReference>
<comment type="similarity">
    <text evidence="1 4">Belongs to the glycosyl hydrolase 43 family.</text>
</comment>
<protein>
    <submittedName>
        <fullName evidence="5">Xylosidase/arabinofuranosidase Xsa43C</fullName>
    </submittedName>
</protein>
<dbReference type="AlphaFoldDB" id="A0A1D9P3B5"/>
<keyword evidence="2 4" id="KW-0378">Hydrolase</keyword>
<dbReference type="InterPro" id="IPR023296">
    <property type="entry name" value="Glyco_hydro_beta-prop_sf"/>
</dbReference>